<reference evidence="7" key="1">
    <citation type="journal article" date="2020" name="Stud. Mycol.">
        <title>101 Dothideomycetes genomes: a test case for predicting lifestyles and emergence of pathogens.</title>
        <authorList>
            <person name="Haridas S."/>
            <person name="Albert R."/>
            <person name="Binder M."/>
            <person name="Bloem J."/>
            <person name="Labutti K."/>
            <person name="Salamov A."/>
            <person name="Andreopoulos B."/>
            <person name="Baker S."/>
            <person name="Barry K."/>
            <person name="Bills G."/>
            <person name="Bluhm B."/>
            <person name="Cannon C."/>
            <person name="Castanera R."/>
            <person name="Culley D."/>
            <person name="Daum C."/>
            <person name="Ezra D."/>
            <person name="Gonzalez J."/>
            <person name="Henrissat B."/>
            <person name="Kuo A."/>
            <person name="Liang C."/>
            <person name="Lipzen A."/>
            <person name="Lutzoni F."/>
            <person name="Magnuson J."/>
            <person name="Mondo S."/>
            <person name="Nolan M."/>
            <person name="Ohm R."/>
            <person name="Pangilinan J."/>
            <person name="Park H.-J."/>
            <person name="Ramirez L."/>
            <person name="Alfaro M."/>
            <person name="Sun H."/>
            <person name="Tritt A."/>
            <person name="Yoshinaga Y."/>
            <person name="Zwiers L.-H."/>
            <person name="Turgeon B."/>
            <person name="Goodwin S."/>
            <person name="Spatafora J."/>
            <person name="Crous P."/>
            <person name="Grigoriev I."/>
        </authorList>
    </citation>
    <scope>NUCLEOTIDE SEQUENCE</scope>
    <source>
        <strain evidence="7">CBS 133067</strain>
    </source>
</reference>
<evidence type="ECO:0000313" key="7">
    <source>
        <dbReference type="EMBL" id="KAF2096005.1"/>
    </source>
</evidence>
<feature type="transmembrane region" description="Helical" evidence="6">
    <location>
        <begin position="246"/>
        <end position="267"/>
    </location>
</feature>
<dbReference type="OrthoDB" id="3257095at2759"/>
<organism evidence="7 8">
    <name type="scientific">Rhizodiscina lignyota</name>
    <dbReference type="NCBI Taxonomy" id="1504668"/>
    <lineage>
        <taxon>Eukaryota</taxon>
        <taxon>Fungi</taxon>
        <taxon>Dikarya</taxon>
        <taxon>Ascomycota</taxon>
        <taxon>Pezizomycotina</taxon>
        <taxon>Dothideomycetes</taxon>
        <taxon>Pleosporomycetidae</taxon>
        <taxon>Aulographales</taxon>
        <taxon>Rhizodiscinaceae</taxon>
        <taxon>Rhizodiscina</taxon>
    </lineage>
</organism>
<gene>
    <name evidence="7" type="ORF">NA57DRAFT_78776</name>
</gene>
<dbReference type="Proteomes" id="UP000799772">
    <property type="component" value="Unassembled WGS sequence"/>
</dbReference>
<keyword evidence="2" id="KW-0813">Transport</keyword>
<dbReference type="EMBL" id="ML978130">
    <property type="protein sequence ID" value="KAF2096005.1"/>
    <property type="molecule type" value="Genomic_DNA"/>
</dbReference>
<feature type="transmembrane region" description="Helical" evidence="6">
    <location>
        <begin position="457"/>
        <end position="476"/>
    </location>
</feature>
<dbReference type="AlphaFoldDB" id="A0A9P4I6R4"/>
<evidence type="ECO:0000313" key="8">
    <source>
        <dbReference type="Proteomes" id="UP000799772"/>
    </source>
</evidence>
<accession>A0A9P4I6R4</accession>
<keyword evidence="4 6" id="KW-1133">Transmembrane helix</keyword>
<comment type="subcellular location">
    <subcellularLocation>
        <location evidence="1">Membrane</location>
        <topology evidence="1">Multi-pass membrane protein</topology>
    </subcellularLocation>
</comment>
<feature type="transmembrane region" description="Helical" evidence="6">
    <location>
        <begin position="133"/>
        <end position="157"/>
    </location>
</feature>
<feature type="transmembrane region" description="Helical" evidence="6">
    <location>
        <begin position="385"/>
        <end position="409"/>
    </location>
</feature>
<protein>
    <submittedName>
        <fullName evidence="7">Amino acid transporter</fullName>
    </submittedName>
</protein>
<dbReference type="PANTHER" id="PTHR45649:SF5">
    <property type="entry name" value="GABA TRANSPORTER (EUROFUNG)-RELATED"/>
    <property type="match status" value="1"/>
</dbReference>
<feature type="transmembrane region" description="Helical" evidence="6">
    <location>
        <begin position="415"/>
        <end position="437"/>
    </location>
</feature>
<proteinExistence type="predicted"/>
<evidence type="ECO:0000256" key="1">
    <source>
        <dbReference type="ARBA" id="ARBA00004141"/>
    </source>
</evidence>
<dbReference type="Pfam" id="PF13520">
    <property type="entry name" value="AA_permease_2"/>
    <property type="match status" value="1"/>
</dbReference>
<feature type="transmembrane region" description="Helical" evidence="6">
    <location>
        <begin position="288"/>
        <end position="310"/>
    </location>
</feature>
<evidence type="ECO:0000256" key="2">
    <source>
        <dbReference type="ARBA" id="ARBA00022448"/>
    </source>
</evidence>
<feature type="transmembrane region" description="Helical" evidence="6">
    <location>
        <begin position="55"/>
        <end position="81"/>
    </location>
</feature>
<dbReference type="InterPro" id="IPR002293">
    <property type="entry name" value="AA/rel_permease1"/>
</dbReference>
<feature type="transmembrane region" description="Helical" evidence="6">
    <location>
        <begin position="338"/>
        <end position="364"/>
    </location>
</feature>
<comment type="caution">
    <text evidence="7">The sequence shown here is derived from an EMBL/GenBank/DDBJ whole genome shotgun (WGS) entry which is preliminary data.</text>
</comment>
<dbReference type="GO" id="GO:0016020">
    <property type="term" value="C:membrane"/>
    <property type="evidence" value="ECO:0007669"/>
    <property type="project" value="UniProtKB-SubCell"/>
</dbReference>
<feature type="transmembrane region" description="Helical" evidence="6">
    <location>
        <begin position="204"/>
        <end position="226"/>
    </location>
</feature>
<dbReference type="Gene3D" id="1.20.1740.10">
    <property type="entry name" value="Amino acid/polyamine transporter I"/>
    <property type="match status" value="1"/>
</dbReference>
<evidence type="ECO:0000256" key="6">
    <source>
        <dbReference type="SAM" id="Phobius"/>
    </source>
</evidence>
<dbReference type="PANTHER" id="PTHR45649">
    <property type="entry name" value="AMINO-ACID PERMEASE BAT1"/>
    <property type="match status" value="1"/>
</dbReference>
<evidence type="ECO:0000256" key="3">
    <source>
        <dbReference type="ARBA" id="ARBA00022692"/>
    </source>
</evidence>
<sequence>MTDREISMIMNDMKPDDNYSKTLRVGEVPFEDVESKGVYQADGANPQQLQRYIRFVAAVNFSCTILCSWEALAVTFQFALFNGGPASMVYGCILVGFGATAVGASLAELASIDPTVGAQYRWSANLAPFAPKFWGLIQGWVTVFAWIMACAGPPAIIANMMTALASFCHPDYEVKNWHTMLIMWGLICVPFFFNLYFRQLLNAFEIFGGLFHFLFFLVWIIVLVTLARRSTTDYVFKTLTTGVSGWNNPGVCWGLGLLTVTFPLSGADAVLHMSDEVKNVQVRAPHSILIAVISNAVMLFAFVICLLFTIGDVQTVSAAPLPIIEVFYGATHSKAGTVILVTMPALILFVALFNAFASVSRLVWAFAKDNGLPFSKTFAYVHPKLMLPLNALGLIGVISFLLSIVYVISSTAFNAIISLQTMALSVSYCLPICFVMIRKIQGRPPVYGSYRIGKLGVLVNLFALLYLIYVILWMPFPTVLPVTAGNFNYAGPILGAVLVGAVLDYVISGRNRFHVPVAPKRM</sequence>
<feature type="transmembrane region" description="Helical" evidence="6">
    <location>
        <begin position="488"/>
        <end position="507"/>
    </location>
</feature>
<keyword evidence="8" id="KW-1185">Reference proteome</keyword>
<keyword evidence="5 6" id="KW-0472">Membrane</keyword>
<feature type="transmembrane region" description="Helical" evidence="6">
    <location>
        <begin position="177"/>
        <end position="197"/>
    </location>
</feature>
<dbReference type="GO" id="GO:0022857">
    <property type="term" value="F:transmembrane transporter activity"/>
    <property type="evidence" value="ECO:0007669"/>
    <property type="project" value="InterPro"/>
</dbReference>
<feature type="transmembrane region" description="Helical" evidence="6">
    <location>
        <begin position="87"/>
        <end position="112"/>
    </location>
</feature>
<evidence type="ECO:0000256" key="5">
    <source>
        <dbReference type="ARBA" id="ARBA00023136"/>
    </source>
</evidence>
<keyword evidence="3 6" id="KW-0812">Transmembrane</keyword>
<evidence type="ECO:0000256" key="4">
    <source>
        <dbReference type="ARBA" id="ARBA00022989"/>
    </source>
</evidence>
<dbReference type="PIRSF" id="PIRSF006060">
    <property type="entry name" value="AA_transporter"/>
    <property type="match status" value="1"/>
</dbReference>
<name>A0A9P4I6R4_9PEZI</name>